<dbReference type="Pfam" id="PF06108">
    <property type="entry name" value="DUF952"/>
    <property type="match status" value="1"/>
</dbReference>
<dbReference type="InterPro" id="IPR009297">
    <property type="entry name" value="DUF952"/>
</dbReference>
<name>A0A0G4I3B9_9ALVE</name>
<dbReference type="EMBL" id="CDMZ01004949">
    <property type="protein sequence ID" value="CEM51447.1"/>
    <property type="molecule type" value="Genomic_DNA"/>
</dbReference>
<feature type="compositionally biased region" description="Polar residues" evidence="1">
    <location>
        <begin position="1"/>
        <end position="10"/>
    </location>
</feature>
<protein>
    <recommendedName>
        <fullName evidence="3">DUF952 domain-containing protein</fullName>
    </recommendedName>
</protein>
<sequence length="191" mass="21218">MAEAPSSSSVPEKKEDQKPPRWLFKIVDRAETPFPACDDPQYISELDAKDGFIHTSHTLKSAQFVAENFFPAASNLALLVIDPELFKVDISGDGDGKLPVHWSCPLDEKKPELAPSPETPDKVLVTWDEESGCAHVFRCSKDGKQRGILKHEVAAVMPIDPADSEGKRKFDEVWSSYIDNLDPPEEALNMI</sequence>
<dbReference type="Gene3D" id="3.20.170.20">
    <property type="entry name" value="Protein of unknown function DUF952"/>
    <property type="match status" value="1"/>
</dbReference>
<evidence type="ECO:0008006" key="3">
    <source>
        <dbReference type="Google" id="ProtNLM"/>
    </source>
</evidence>
<dbReference type="VEuPathDB" id="CryptoDB:Cvel_10629"/>
<organism evidence="2">
    <name type="scientific">Chromera velia CCMP2878</name>
    <dbReference type="NCBI Taxonomy" id="1169474"/>
    <lineage>
        <taxon>Eukaryota</taxon>
        <taxon>Sar</taxon>
        <taxon>Alveolata</taxon>
        <taxon>Colpodellida</taxon>
        <taxon>Chromeraceae</taxon>
        <taxon>Chromera</taxon>
    </lineage>
</organism>
<gene>
    <name evidence="2" type="ORF">Cvel_10629</name>
</gene>
<proteinExistence type="predicted"/>
<feature type="region of interest" description="Disordered" evidence="1">
    <location>
        <begin position="1"/>
        <end position="21"/>
    </location>
</feature>
<accession>A0A0G4I3B9</accession>
<evidence type="ECO:0000256" key="1">
    <source>
        <dbReference type="SAM" id="MobiDB-lite"/>
    </source>
</evidence>
<reference evidence="2" key="1">
    <citation type="submission" date="2014-11" db="EMBL/GenBank/DDBJ databases">
        <authorList>
            <person name="Otto D Thomas"/>
            <person name="Naeem Raeece"/>
        </authorList>
    </citation>
    <scope>NUCLEOTIDE SEQUENCE</scope>
</reference>
<dbReference type="AlphaFoldDB" id="A0A0G4I3B9"/>
<evidence type="ECO:0000313" key="2">
    <source>
        <dbReference type="EMBL" id="CEM51447.1"/>
    </source>
</evidence>
<dbReference type="SUPFAM" id="SSF56399">
    <property type="entry name" value="ADP-ribosylation"/>
    <property type="match status" value="1"/>
</dbReference>